<dbReference type="Proteomes" id="UP001286313">
    <property type="component" value="Unassembled WGS sequence"/>
</dbReference>
<comment type="caution">
    <text evidence="3">The sequence shown here is derived from an EMBL/GenBank/DDBJ whole genome shotgun (WGS) entry which is preliminary data.</text>
</comment>
<sequence>MLVLLCLVIMRQFEGVVVVVAGCSDVNTATTMNLMTGCGQRKGVATTFYSFPPSAAAAAAASARVAPPPNSHSSPMPSVTSYLAGVSRGGREGE</sequence>
<evidence type="ECO:0008006" key="5">
    <source>
        <dbReference type="Google" id="ProtNLM"/>
    </source>
</evidence>
<accession>A0AAE1BIS2</accession>
<feature type="chain" id="PRO_5041958601" description="Secreted protein" evidence="2">
    <location>
        <begin position="16"/>
        <end position="94"/>
    </location>
</feature>
<evidence type="ECO:0000256" key="1">
    <source>
        <dbReference type="SAM" id="MobiDB-lite"/>
    </source>
</evidence>
<feature type="signal peptide" evidence="2">
    <location>
        <begin position="1"/>
        <end position="15"/>
    </location>
</feature>
<evidence type="ECO:0000313" key="4">
    <source>
        <dbReference type="Proteomes" id="UP001286313"/>
    </source>
</evidence>
<dbReference type="AlphaFoldDB" id="A0AAE1BIS2"/>
<name>A0AAE1BIS2_PETCI</name>
<organism evidence="3 4">
    <name type="scientific">Petrolisthes cinctipes</name>
    <name type="common">Flat porcelain crab</name>
    <dbReference type="NCBI Taxonomy" id="88211"/>
    <lineage>
        <taxon>Eukaryota</taxon>
        <taxon>Metazoa</taxon>
        <taxon>Ecdysozoa</taxon>
        <taxon>Arthropoda</taxon>
        <taxon>Crustacea</taxon>
        <taxon>Multicrustacea</taxon>
        <taxon>Malacostraca</taxon>
        <taxon>Eumalacostraca</taxon>
        <taxon>Eucarida</taxon>
        <taxon>Decapoda</taxon>
        <taxon>Pleocyemata</taxon>
        <taxon>Anomura</taxon>
        <taxon>Galatheoidea</taxon>
        <taxon>Porcellanidae</taxon>
        <taxon>Petrolisthes</taxon>
    </lineage>
</organism>
<keyword evidence="2" id="KW-0732">Signal</keyword>
<evidence type="ECO:0000256" key="2">
    <source>
        <dbReference type="SAM" id="SignalP"/>
    </source>
</evidence>
<feature type="region of interest" description="Disordered" evidence="1">
    <location>
        <begin position="62"/>
        <end position="94"/>
    </location>
</feature>
<proteinExistence type="predicted"/>
<feature type="compositionally biased region" description="Low complexity" evidence="1">
    <location>
        <begin position="62"/>
        <end position="78"/>
    </location>
</feature>
<dbReference type="EMBL" id="JAWQEG010008807">
    <property type="protein sequence ID" value="KAK3849610.1"/>
    <property type="molecule type" value="Genomic_DNA"/>
</dbReference>
<evidence type="ECO:0000313" key="3">
    <source>
        <dbReference type="EMBL" id="KAK3849610.1"/>
    </source>
</evidence>
<protein>
    <recommendedName>
        <fullName evidence="5">Secreted protein</fullName>
    </recommendedName>
</protein>
<gene>
    <name evidence="3" type="ORF">Pcinc_043643</name>
</gene>
<keyword evidence="4" id="KW-1185">Reference proteome</keyword>
<reference evidence="3" key="1">
    <citation type="submission" date="2023-10" db="EMBL/GenBank/DDBJ databases">
        <title>Genome assemblies of two species of porcelain crab, Petrolisthes cinctipes and Petrolisthes manimaculis (Anomura: Porcellanidae).</title>
        <authorList>
            <person name="Angst P."/>
        </authorList>
    </citation>
    <scope>NUCLEOTIDE SEQUENCE</scope>
    <source>
        <strain evidence="3">PB745_01</strain>
        <tissue evidence="3">Gill</tissue>
    </source>
</reference>